<dbReference type="PROSITE" id="PS00552">
    <property type="entry name" value="HTH_MERR_1"/>
    <property type="match status" value="1"/>
</dbReference>
<keyword evidence="2" id="KW-0238">DNA-binding</keyword>
<dbReference type="EMBL" id="LVHF01000017">
    <property type="protein sequence ID" value="OAN16678.1"/>
    <property type="molecule type" value="Genomic_DNA"/>
</dbReference>
<evidence type="ECO:0000313" key="5">
    <source>
        <dbReference type="EMBL" id="OAN16678.1"/>
    </source>
</evidence>
<evidence type="ECO:0000259" key="4">
    <source>
        <dbReference type="PROSITE" id="PS50937"/>
    </source>
</evidence>
<comment type="caution">
    <text evidence="5">The sequence shown here is derived from an EMBL/GenBank/DDBJ whole genome shotgun (WGS) entry which is preliminary data.</text>
</comment>
<dbReference type="InterPro" id="IPR000551">
    <property type="entry name" value="MerR-type_HTH_dom"/>
</dbReference>
<dbReference type="NCBIfam" id="NF007069">
    <property type="entry name" value="PRK09514.1"/>
    <property type="match status" value="1"/>
</dbReference>
<dbReference type="GO" id="GO:0008270">
    <property type="term" value="F:zinc ion binding"/>
    <property type="evidence" value="ECO:0007669"/>
    <property type="project" value="InterPro"/>
</dbReference>
<dbReference type="STRING" id="858640.A3K86_09525"/>
<keyword evidence="3" id="KW-0804">Transcription</keyword>
<dbReference type="PROSITE" id="PS50937">
    <property type="entry name" value="HTH_MERR_2"/>
    <property type="match status" value="1"/>
</dbReference>
<dbReference type="PANTHER" id="PTHR30204">
    <property type="entry name" value="REDOX-CYCLING DRUG-SENSING TRANSCRIPTIONAL ACTIVATOR SOXR"/>
    <property type="match status" value="1"/>
</dbReference>
<keyword evidence="1" id="KW-0805">Transcription regulation</keyword>
<name>A0A178KHA5_9GAMM</name>
<dbReference type="InterPro" id="IPR047057">
    <property type="entry name" value="MerR_fam"/>
</dbReference>
<dbReference type="PANTHER" id="PTHR30204:SF92">
    <property type="entry name" value="HTH-TYPE TRANSCRIPTIONAL REGULATOR ZNTR"/>
    <property type="match status" value="1"/>
</dbReference>
<accession>A0A178KHA5</accession>
<dbReference type="InterPro" id="IPR015358">
    <property type="entry name" value="Tscrpt_reg_MerR_DNA-bd"/>
</dbReference>
<feature type="domain" description="HTH merR-type" evidence="4">
    <location>
        <begin position="1"/>
        <end position="70"/>
    </location>
</feature>
<evidence type="ECO:0000313" key="6">
    <source>
        <dbReference type="Proteomes" id="UP000078503"/>
    </source>
</evidence>
<dbReference type="OrthoDB" id="9808480at2"/>
<dbReference type="InterPro" id="IPR009061">
    <property type="entry name" value="DNA-bd_dom_put_sf"/>
</dbReference>
<dbReference type="SUPFAM" id="SSF46955">
    <property type="entry name" value="Putative DNA-binding domain"/>
    <property type="match status" value="1"/>
</dbReference>
<dbReference type="RefSeq" id="WP_068330673.1">
    <property type="nucleotide sequence ID" value="NZ_LVHF01000017.1"/>
</dbReference>
<proteinExistence type="predicted"/>
<dbReference type="Pfam" id="PF09278">
    <property type="entry name" value="MerR-DNA-bind"/>
    <property type="match status" value="1"/>
</dbReference>
<organism evidence="5 6">
    <name type="scientific">Photobacterium jeanii</name>
    <dbReference type="NCBI Taxonomy" id="858640"/>
    <lineage>
        <taxon>Bacteria</taxon>
        <taxon>Pseudomonadati</taxon>
        <taxon>Pseudomonadota</taxon>
        <taxon>Gammaproteobacteria</taxon>
        <taxon>Vibrionales</taxon>
        <taxon>Vibrionaceae</taxon>
        <taxon>Photobacterium</taxon>
    </lineage>
</organism>
<reference evidence="5 6" key="1">
    <citation type="submission" date="2016-03" db="EMBL/GenBank/DDBJ databases">
        <title>Photobacterium proteolyticum sp. nov. a protease producing bacterium isolated from ocean sediments of Laizhou Bay.</title>
        <authorList>
            <person name="Li Y."/>
        </authorList>
    </citation>
    <scope>NUCLEOTIDE SEQUENCE [LARGE SCALE GENOMIC DNA]</scope>
    <source>
        <strain evidence="5 6">R-40508</strain>
    </source>
</reference>
<evidence type="ECO:0000256" key="2">
    <source>
        <dbReference type="ARBA" id="ARBA00023125"/>
    </source>
</evidence>
<dbReference type="GO" id="GO:0006351">
    <property type="term" value="P:DNA-templated transcription"/>
    <property type="evidence" value="ECO:0007669"/>
    <property type="project" value="InterPro"/>
</dbReference>
<evidence type="ECO:0000256" key="1">
    <source>
        <dbReference type="ARBA" id="ARBA00023015"/>
    </source>
</evidence>
<dbReference type="AlphaFoldDB" id="A0A178KHA5"/>
<dbReference type="PRINTS" id="PR00040">
    <property type="entry name" value="HTHMERR"/>
</dbReference>
<keyword evidence="6" id="KW-1185">Reference proteome</keyword>
<evidence type="ECO:0000256" key="3">
    <source>
        <dbReference type="ARBA" id="ARBA00023163"/>
    </source>
</evidence>
<dbReference type="InterPro" id="IPR011788">
    <property type="entry name" value="ZntR"/>
</dbReference>
<dbReference type="Pfam" id="PF00376">
    <property type="entry name" value="MerR"/>
    <property type="match status" value="1"/>
</dbReference>
<dbReference type="CDD" id="cd04770">
    <property type="entry name" value="HTH_HMRTR"/>
    <property type="match status" value="1"/>
</dbReference>
<dbReference type="GO" id="GO:0003700">
    <property type="term" value="F:DNA-binding transcription factor activity"/>
    <property type="evidence" value="ECO:0007669"/>
    <property type="project" value="InterPro"/>
</dbReference>
<protein>
    <submittedName>
        <fullName evidence="5">Heavy metal-responsive transcriptional regulator</fullName>
    </submittedName>
</protein>
<dbReference type="GO" id="GO:0003677">
    <property type="term" value="F:DNA binding"/>
    <property type="evidence" value="ECO:0007669"/>
    <property type="project" value="UniProtKB-KW"/>
</dbReference>
<sequence>MYLIGQLAKRSGVSSDTLRFYEKNGLLQPAGRSDSGYRLYSEENLSRVKFIMRSKAVGLSLDEIRELLDIRLEASQHSCAEVKAITQAKLNEVDAKIAELTRIRRALKSINDACCGHVDDDASHCSILEALGDQHEGSEVKAPAEQCCTGRCAKSGSN</sequence>
<gene>
    <name evidence="5" type="primary">zntR</name>
    <name evidence="5" type="ORF">A3K86_09525</name>
</gene>
<dbReference type="SMART" id="SM00422">
    <property type="entry name" value="HTH_MERR"/>
    <property type="match status" value="1"/>
</dbReference>
<dbReference type="NCBIfam" id="TIGR02043">
    <property type="entry name" value="ZntR"/>
    <property type="match status" value="1"/>
</dbReference>
<dbReference type="Proteomes" id="UP000078503">
    <property type="component" value="Unassembled WGS sequence"/>
</dbReference>
<dbReference type="Gene3D" id="1.10.1660.10">
    <property type="match status" value="1"/>
</dbReference>